<proteinExistence type="predicted"/>
<evidence type="ECO:0000313" key="3">
    <source>
        <dbReference type="Proteomes" id="UP001319060"/>
    </source>
</evidence>
<dbReference type="PROSITE" id="PS50943">
    <property type="entry name" value="HTH_CROC1"/>
    <property type="match status" value="1"/>
</dbReference>
<reference evidence="2 3" key="1">
    <citation type="submission" date="2021-01" db="EMBL/GenBank/DDBJ databases">
        <title>Genome Sequencing of Type Strains.</title>
        <authorList>
            <person name="Lemaire J.F."/>
            <person name="Inderbitzin P."/>
            <person name="Collins S.B."/>
            <person name="Wespe N."/>
            <person name="Knight-Connoni V."/>
        </authorList>
    </citation>
    <scope>NUCLEOTIDE SEQUENCE [LARGE SCALE GENOMIC DNA]</scope>
    <source>
        <strain evidence="2 3">DSM 14730</strain>
    </source>
</reference>
<dbReference type="RefSeq" id="WP_188401335.1">
    <property type="nucleotide sequence ID" value="NZ_BMCE01000001.1"/>
</dbReference>
<accession>A0ABS2ZH18</accession>
<dbReference type="SUPFAM" id="SSF81901">
    <property type="entry name" value="HCP-like"/>
    <property type="match status" value="1"/>
</dbReference>
<dbReference type="InterPro" id="IPR001387">
    <property type="entry name" value="Cro/C1-type_HTH"/>
</dbReference>
<dbReference type="InterPro" id="IPR010982">
    <property type="entry name" value="Lambda_DNA-bd_dom_sf"/>
</dbReference>
<organism evidence="2 3">
    <name type="scientific">Fictibacillus barbaricus</name>
    <dbReference type="NCBI Taxonomy" id="182136"/>
    <lineage>
        <taxon>Bacteria</taxon>
        <taxon>Bacillati</taxon>
        <taxon>Bacillota</taxon>
        <taxon>Bacilli</taxon>
        <taxon>Bacillales</taxon>
        <taxon>Fictibacillaceae</taxon>
        <taxon>Fictibacillus</taxon>
    </lineage>
</organism>
<dbReference type="Pfam" id="PF01381">
    <property type="entry name" value="HTH_3"/>
    <property type="match status" value="1"/>
</dbReference>
<keyword evidence="3" id="KW-1185">Reference proteome</keyword>
<dbReference type="Proteomes" id="UP001319060">
    <property type="component" value="Unassembled WGS sequence"/>
</dbReference>
<sequence>MIEGKIIKFYREKAKLTQKELVKDICSVTHLSKIERGSTEYSSKTMNIVANRLGINMELEIKNLNLIKKLLDRWHEMIIKERVQEIESIKEKLEINPFIEISTYTDLYKLLLARYDLIHNQSDKAFGIIKDLQKSSIHLSQYESNLFKHVKGIYYLAKNDFYKAIEKLNDVTYEDYNNPEYYYHLAVAYHNINSQIMSYHYADKALIEFKKTNNFLKVIDTEMLMLVQLQFEHHPDFNDTVKKYEILIETCDIFNENRKKSKLLHNLAFFYFIHKKYEAASELYKKSCELKNRTSNEYLLSLEGYIRSTFEAGILSREELLTYINEGLTIAMEVQNKLFIILFNLLMYLINTQQDLYCDYLMTEGLPFFQKYGYVYLIQRSEKELFDYYDASGNKELALEISRHFFNQNKYIKY</sequence>
<dbReference type="CDD" id="cd00093">
    <property type="entry name" value="HTH_XRE"/>
    <property type="match status" value="1"/>
</dbReference>
<dbReference type="EMBL" id="JAFHKS010000044">
    <property type="protein sequence ID" value="MBN3547066.1"/>
    <property type="molecule type" value="Genomic_DNA"/>
</dbReference>
<dbReference type="SMART" id="SM00530">
    <property type="entry name" value="HTH_XRE"/>
    <property type="match status" value="1"/>
</dbReference>
<gene>
    <name evidence="2" type="ORF">JYA64_17290</name>
</gene>
<dbReference type="SUPFAM" id="SSF47413">
    <property type="entry name" value="lambda repressor-like DNA-binding domains"/>
    <property type="match status" value="1"/>
</dbReference>
<feature type="domain" description="HTH cro/C1-type" evidence="1">
    <location>
        <begin position="7"/>
        <end position="61"/>
    </location>
</feature>
<dbReference type="Gene3D" id="1.25.40.10">
    <property type="entry name" value="Tetratricopeptide repeat domain"/>
    <property type="match status" value="1"/>
</dbReference>
<dbReference type="Gene3D" id="1.10.260.40">
    <property type="entry name" value="lambda repressor-like DNA-binding domains"/>
    <property type="match status" value="1"/>
</dbReference>
<evidence type="ECO:0000259" key="1">
    <source>
        <dbReference type="PROSITE" id="PS50943"/>
    </source>
</evidence>
<comment type="caution">
    <text evidence="2">The sequence shown here is derived from an EMBL/GenBank/DDBJ whole genome shotgun (WGS) entry which is preliminary data.</text>
</comment>
<name>A0ABS2ZH18_9BACL</name>
<evidence type="ECO:0000313" key="2">
    <source>
        <dbReference type="EMBL" id="MBN3547066.1"/>
    </source>
</evidence>
<dbReference type="InterPro" id="IPR011990">
    <property type="entry name" value="TPR-like_helical_dom_sf"/>
</dbReference>
<protein>
    <submittedName>
        <fullName evidence="2">Helix-turn-helix transcriptional regulator</fullName>
    </submittedName>
</protein>